<organism evidence="1 2">
    <name type="scientific">Rhizorhabdus wittichii</name>
    <dbReference type="NCBI Taxonomy" id="160791"/>
    <lineage>
        <taxon>Bacteria</taxon>
        <taxon>Pseudomonadati</taxon>
        <taxon>Pseudomonadota</taxon>
        <taxon>Alphaproteobacteria</taxon>
        <taxon>Sphingomonadales</taxon>
        <taxon>Sphingomonadaceae</taxon>
        <taxon>Rhizorhabdus</taxon>
    </lineage>
</organism>
<sequence length="102" mass="11031">MLDAVTLERLGDPILYTPSGAGVGSPIPMKAFVDHSEGVESFGATGAIVGERTVELHKTLVPARPDAQCVVRLVDLGQDFTPIDPRSDESGNWWVCKLKLKR</sequence>
<accession>A0A975CZ58</accession>
<dbReference type="Pfam" id="PF05354">
    <property type="entry name" value="Phage_attach"/>
    <property type="match status" value="1"/>
</dbReference>
<name>A0A975CZ58_9SPHN</name>
<protein>
    <submittedName>
        <fullName evidence="1">Uncharacterized protein</fullName>
    </submittedName>
</protein>
<evidence type="ECO:0000313" key="1">
    <source>
        <dbReference type="EMBL" id="QTH19658.1"/>
    </source>
</evidence>
<reference evidence="1" key="2">
    <citation type="submission" date="2021-04" db="EMBL/GenBank/DDBJ databases">
        <title>Isolation and genomic analysis of the ibuprofen-degrading bacterium Sphingomonas strain MPO218.</title>
        <authorList>
            <person name="Aulestia M."/>
            <person name="Flores A."/>
            <person name="Mangas E.L."/>
            <person name="Perez-Pulido A.J."/>
            <person name="Santero E."/>
            <person name="Camacho E.M."/>
        </authorList>
    </citation>
    <scope>NUCLEOTIDE SEQUENCE</scope>
    <source>
        <strain evidence="1">MPO218</strain>
    </source>
</reference>
<dbReference type="InterPro" id="IPR008018">
    <property type="entry name" value="Phage_tail_attach_FII"/>
</dbReference>
<dbReference type="AlphaFoldDB" id="A0A975CZ58"/>
<reference evidence="1" key="1">
    <citation type="submission" date="2020-07" db="EMBL/GenBank/DDBJ databases">
        <authorList>
            <person name="Camacho E."/>
        </authorList>
    </citation>
    <scope>NUCLEOTIDE SEQUENCE</scope>
    <source>
        <strain evidence="1">MPO218</strain>
    </source>
</reference>
<dbReference type="GO" id="GO:0019068">
    <property type="term" value="P:virion assembly"/>
    <property type="evidence" value="ECO:0007669"/>
    <property type="project" value="InterPro"/>
</dbReference>
<dbReference type="Proteomes" id="UP000664914">
    <property type="component" value="Chromosome"/>
</dbReference>
<evidence type="ECO:0000313" key="2">
    <source>
        <dbReference type="Proteomes" id="UP000664914"/>
    </source>
</evidence>
<dbReference type="EMBL" id="CP059319">
    <property type="protein sequence ID" value="QTH19658.1"/>
    <property type="molecule type" value="Genomic_DNA"/>
</dbReference>
<gene>
    <name evidence="1" type="ORF">HRJ34_14880</name>
</gene>
<proteinExistence type="predicted"/>